<dbReference type="AlphaFoldDB" id="K2GIK3"/>
<keyword evidence="1" id="KW-1133">Transmembrane helix</keyword>
<accession>K2GIK3</accession>
<gene>
    <name evidence="2" type="ORF">ACD_2C00015G0008</name>
</gene>
<dbReference type="EMBL" id="AMFJ01000015">
    <property type="protein sequence ID" value="EKE30279.1"/>
    <property type="molecule type" value="Genomic_DNA"/>
</dbReference>
<organism evidence="2">
    <name type="scientific">uncultured bacterium</name>
    <name type="common">gcode 4</name>
    <dbReference type="NCBI Taxonomy" id="1234023"/>
    <lineage>
        <taxon>Bacteria</taxon>
        <taxon>environmental samples</taxon>
    </lineage>
</organism>
<protein>
    <submittedName>
        <fullName evidence="2">Uncharacterized protein</fullName>
    </submittedName>
</protein>
<reference evidence="2" key="1">
    <citation type="journal article" date="2012" name="Science">
        <title>Fermentation, hydrogen, and sulfur metabolism in multiple uncultivated bacterial phyla.</title>
        <authorList>
            <person name="Wrighton K.C."/>
            <person name="Thomas B.C."/>
            <person name="Sharon I."/>
            <person name="Miller C.S."/>
            <person name="Castelle C.J."/>
            <person name="VerBerkmoes N.C."/>
            <person name="Wilkins M.J."/>
            <person name="Hettich R.L."/>
            <person name="Lipton M.S."/>
            <person name="Williams K.H."/>
            <person name="Long P.E."/>
            <person name="Banfield J.F."/>
        </authorList>
    </citation>
    <scope>NUCLEOTIDE SEQUENCE [LARGE SCALE GENOMIC DNA]</scope>
</reference>
<feature type="transmembrane region" description="Helical" evidence="1">
    <location>
        <begin position="7"/>
        <end position="25"/>
    </location>
</feature>
<proteinExistence type="predicted"/>
<keyword evidence="1" id="KW-0812">Transmembrane</keyword>
<feature type="transmembrane region" description="Helical" evidence="1">
    <location>
        <begin position="76"/>
        <end position="94"/>
    </location>
</feature>
<evidence type="ECO:0000313" key="2">
    <source>
        <dbReference type="EMBL" id="EKE30279.1"/>
    </source>
</evidence>
<evidence type="ECO:0000256" key="1">
    <source>
        <dbReference type="SAM" id="Phobius"/>
    </source>
</evidence>
<comment type="caution">
    <text evidence="2">The sequence shown here is derived from an EMBL/GenBank/DDBJ whole genome shotgun (WGS) entry which is preliminary data.</text>
</comment>
<keyword evidence="1" id="KW-0472">Membrane</keyword>
<name>K2GIK3_9BACT</name>
<sequence>MKKPNKIVIAIVAAILLIWWYEYAWKDALTNYRWNNELVLELKNFKMPTVQEFKSWYKRNNKALSIPYLNIRRLDLLTWIWIIWLVLFLIIRKLNT</sequence>